<keyword evidence="3" id="KW-1185">Reference proteome</keyword>
<protein>
    <recommendedName>
        <fullName evidence="4">DUF116 domain-containing protein</fullName>
    </recommendedName>
</protein>
<dbReference type="EMBL" id="FQXH01000007">
    <property type="protein sequence ID" value="SHH09723.1"/>
    <property type="molecule type" value="Genomic_DNA"/>
</dbReference>
<evidence type="ECO:0000256" key="1">
    <source>
        <dbReference type="SAM" id="Phobius"/>
    </source>
</evidence>
<dbReference type="AlphaFoldDB" id="A0A1M5Q8C8"/>
<dbReference type="RefSeq" id="WP_072723925.1">
    <property type="nucleotide sequence ID" value="NZ_FQXH01000007.1"/>
</dbReference>
<evidence type="ECO:0008006" key="4">
    <source>
        <dbReference type="Google" id="ProtNLM"/>
    </source>
</evidence>
<keyword evidence="1" id="KW-0812">Transmembrane</keyword>
<dbReference type="PIRSF" id="PIRSF006594">
    <property type="entry name" value="UCP006594"/>
    <property type="match status" value="1"/>
</dbReference>
<gene>
    <name evidence="2" type="ORF">SAMN02744040_00830</name>
</gene>
<proteinExistence type="predicted"/>
<sequence>MANENKFIYSMFTLVMFFVSLYMGINYIISGKNINVTNFFVIFFNVIFLLIIIVILLAIIVSYLVLKGKKINKTIIKLNLKIVNILYPFIIVISKLLKIPKNDIRKVYVNLNNKYIYASDYNLKAEDIMLLTPHCIQKSFCKYKVTNDIKNCRQCGKCNVGDLVKLKQKYKVKVFVATGGTLARRIIMENKPKVVIAIACERDLTSGIQDVSKLPVLGIFNKRPNGPCFDTEIDILEVEKAINFFLGGDYNVL</sequence>
<keyword evidence="1" id="KW-0472">Membrane</keyword>
<dbReference type="PANTHER" id="PTHR43801:SF1">
    <property type="entry name" value="POLYPRENYL SYNTHETASE"/>
    <property type="match status" value="1"/>
</dbReference>
<dbReference type="OrthoDB" id="9787348at2"/>
<feature type="transmembrane region" description="Helical" evidence="1">
    <location>
        <begin position="41"/>
        <end position="66"/>
    </location>
</feature>
<evidence type="ECO:0000313" key="2">
    <source>
        <dbReference type="EMBL" id="SHH09723.1"/>
    </source>
</evidence>
<feature type="transmembrane region" description="Helical" evidence="1">
    <location>
        <begin position="78"/>
        <end position="97"/>
    </location>
</feature>
<dbReference type="Proteomes" id="UP000242520">
    <property type="component" value="Unassembled WGS sequence"/>
</dbReference>
<dbReference type="InterPro" id="IPR002829">
    <property type="entry name" value="DUF116"/>
</dbReference>
<evidence type="ECO:0000313" key="3">
    <source>
        <dbReference type="Proteomes" id="UP000242520"/>
    </source>
</evidence>
<keyword evidence="1" id="KW-1133">Transmembrane helix</keyword>
<dbReference type="STRING" id="1123350.SAMN02744040_00830"/>
<organism evidence="2 3">
    <name type="scientific">Tepidibacter thalassicus DSM 15285</name>
    <dbReference type="NCBI Taxonomy" id="1123350"/>
    <lineage>
        <taxon>Bacteria</taxon>
        <taxon>Bacillati</taxon>
        <taxon>Bacillota</taxon>
        <taxon>Clostridia</taxon>
        <taxon>Peptostreptococcales</taxon>
        <taxon>Peptostreptococcaceae</taxon>
        <taxon>Tepidibacter</taxon>
    </lineage>
</organism>
<reference evidence="3" key="1">
    <citation type="submission" date="2016-11" db="EMBL/GenBank/DDBJ databases">
        <authorList>
            <person name="Varghese N."/>
            <person name="Submissions S."/>
        </authorList>
    </citation>
    <scope>NUCLEOTIDE SEQUENCE [LARGE SCALE GENOMIC DNA]</scope>
    <source>
        <strain evidence="3">DSM 15285</strain>
    </source>
</reference>
<dbReference type="PANTHER" id="PTHR43801">
    <property type="entry name" value="NUCLEOTIDE-BINDING PROTEIN-RELATED"/>
    <property type="match status" value="1"/>
</dbReference>
<name>A0A1M5Q8C8_9FIRM</name>
<dbReference type="Pfam" id="PF01976">
    <property type="entry name" value="DUF116"/>
    <property type="match status" value="1"/>
</dbReference>
<accession>A0A1M5Q8C8</accession>
<feature type="transmembrane region" description="Helical" evidence="1">
    <location>
        <begin position="7"/>
        <end position="29"/>
    </location>
</feature>